<feature type="transmembrane region" description="Helical" evidence="9">
    <location>
        <begin position="12"/>
        <end position="32"/>
    </location>
</feature>
<feature type="transmembrane region" description="Helical" evidence="9">
    <location>
        <begin position="541"/>
        <end position="559"/>
    </location>
</feature>
<feature type="transmembrane region" description="Helical" evidence="9">
    <location>
        <begin position="390"/>
        <end position="415"/>
    </location>
</feature>
<dbReference type="OrthoDB" id="9758940at2"/>
<feature type="transmembrane region" description="Helical" evidence="9">
    <location>
        <begin position="974"/>
        <end position="997"/>
    </location>
</feature>
<accession>A0A3G8XT32</accession>
<evidence type="ECO:0000256" key="2">
    <source>
        <dbReference type="ARBA" id="ARBA00010942"/>
    </source>
</evidence>
<keyword evidence="4" id="KW-1003">Cell membrane</keyword>
<keyword evidence="7 9" id="KW-1133">Transmembrane helix</keyword>
<name>A0A3G8XT32_9FLAO</name>
<dbReference type="RefSeq" id="WP_125024822.1">
    <property type="nucleotide sequence ID" value="NZ_CP034159.1"/>
</dbReference>
<sequence>MIKKFINRPVLSTVISIMIVVLGILGLISLPVTQYPDIAPPTVRISANYTGANAQTVMNSVVIPIEEQVNGVEGMDYISSSAGNNGSASIQIFFKQGIDPDIAAVNVQNQVQRAIPLLPSEVTRSGVQVSKQQTSALMFLSFYTANPKLDEVWLQNYLNINVIPELKRVNGVGDAQVFGGKNYSMRVWLDPAKMAAYGLEPAEVSAAINDQSREAAAGALGENSGGSFQYIITYKGKYNEVDQFENIILRALGNGEYLRLKDVAEIKLDSQSYAGIGESNGNRSISMGIFQTPGSNAQEIITNIKTLLKETEKTLPEGIGYNINFDTNEFLDASISKVVTTLLEAFVLVFLVVFLFLQDFRSTLIPAIAVPVSIVGTFFFLNLLGYSINLLTLFALVLAIGIVVDDAIVVVEAVHAKMEGGITDAKKATIEAMDEITGAIISITLVMAAVFIPVTFLTGPTGVFYQQFGITLIIAILISAVNALTLSPVLCAMFLKPPAHHTKEYGTMNFAQKFFYKFNAGFNAGTKKYGQSFNFILRNKWVSLLIIFAAGGVTFWWASSTMPTGFIPKEDRGILFTDVLLPPGASLERTYNVLSDLQKEARKLPGVQNVTFTASRGFMSGSGSNVGQAFVKLKPFNERGKAGGQTIDDITKSLFGITAKYPDAKIIFFSPPSVPGFGSSDGFSTVLLDKSGGDINELNKVTQSFVGALMQRPEIQFASTSFNTNYPQYEMVVNVPRAKESGVTLNSILSTMQGYIGGIYSSDFTKYGKQFRVMIQALPDDRKSPENLNSIFVKTASGAMAPISQFVSLEKSFGPQSLERYNLFTSVGINGSSNPGFSTGDAIKAVQEVAAENLPANYDVEFTGLTKEEMKAGSQTYVVFLLSFLFVYFILSAQYESYLLPFSVIFSLPLGVIGAFFGQRIFGLENNIYFQIAIIMLIGLLAKNAILIVEFAVQRRHHGESITMSAINAAKARLRPILMTSFAFIFGMIPLVFATGIGSVGNRSIATGAASGLLIGTFFGLVAIPVLFVIFQYLQEKVVPLKKEDINLSE</sequence>
<dbReference type="EMBL" id="CP034159">
    <property type="protein sequence ID" value="AZI33394.1"/>
    <property type="molecule type" value="Genomic_DNA"/>
</dbReference>
<dbReference type="InterPro" id="IPR004764">
    <property type="entry name" value="MdtF-like"/>
</dbReference>
<keyword evidence="5" id="KW-0997">Cell inner membrane</keyword>
<dbReference type="SUPFAM" id="SSF82693">
    <property type="entry name" value="Multidrug efflux transporter AcrB pore domain, PN1, PN2, PC1 and PC2 subdomains"/>
    <property type="match status" value="4"/>
</dbReference>
<gene>
    <name evidence="10" type="ORF">EIB73_09460</name>
</gene>
<comment type="similarity">
    <text evidence="2">Belongs to the resistance-nodulation-cell division (RND) (TC 2.A.6) family.</text>
</comment>
<dbReference type="FunFam" id="3.30.70.1430:FF:000001">
    <property type="entry name" value="Efflux pump membrane transporter"/>
    <property type="match status" value="1"/>
</dbReference>
<dbReference type="Gene3D" id="3.30.2090.10">
    <property type="entry name" value="Multidrug efflux transporter AcrB TolC docking domain, DN and DC subdomains"/>
    <property type="match status" value="2"/>
</dbReference>
<feature type="transmembrane region" description="Helical" evidence="9">
    <location>
        <begin position="874"/>
        <end position="891"/>
    </location>
</feature>
<evidence type="ECO:0000256" key="6">
    <source>
        <dbReference type="ARBA" id="ARBA00022692"/>
    </source>
</evidence>
<evidence type="ECO:0000313" key="10">
    <source>
        <dbReference type="EMBL" id="AZI33394.1"/>
    </source>
</evidence>
<feature type="transmembrane region" description="Helical" evidence="9">
    <location>
        <begin position="898"/>
        <end position="922"/>
    </location>
</feature>
<dbReference type="Gene3D" id="3.30.70.1440">
    <property type="entry name" value="Multidrug efflux transporter AcrB pore domain"/>
    <property type="match status" value="1"/>
</dbReference>
<comment type="subcellular location">
    <subcellularLocation>
        <location evidence="1">Cell inner membrane</location>
        <topology evidence="1">Multi-pass membrane protein</topology>
    </subcellularLocation>
</comment>
<evidence type="ECO:0000256" key="5">
    <source>
        <dbReference type="ARBA" id="ARBA00022519"/>
    </source>
</evidence>
<dbReference type="Gene3D" id="3.30.70.1430">
    <property type="entry name" value="Multidrug efflux transporter AcrB pore domain"/>
    <property type="match status" value="2"/>
</dbReference>
<dbReference type="PRINTS" id="PR00702">
    <property type="entry name" value="ACRIFLAVINRP"/>
</dbReference>
<keyword evidence="8 9" id="KW-0472">Membrane</keyword>
<proteinExistence type="inferred from homology"/>
<reference evidence="11" key="1">
    <citation type="submission" date="2018-11" db="EMBL/GenBank/DDBJ databases">
        <title>Proposal to divide the Flavobacteriaceae and reorganize its genera based on Amino Acid Identity values calculated from whole genome sequences.</title>
        <authorList>
            <person name="Nicholson A.C."/>
            <person name="Gulvik C.A."/>
            <person name="Whitney A.M."/>
            <person name="Humrighouse B.W."/>
            <person name="Bell M."/>
            <person name="Holmes B."/>
            <person name="Steigerwalt A.G."/>
            <person name="Villarma A."/>
            <person name="Sheth M."/>
            <person name="Batra D."/>
            <person name="Pryor J."/>
            <person name="Bernardet J.-F."/>
            <person name="Hugo C."/>
            <person name="Kampfer P."/>
            <person name="Newman J.D."/>
            <person name="McQuiston J.R."/>
        </authorList>
    </citation>
    <scope>NUCLEOTIDE SEQUENCE [LARGE SCALE GENOMIC DNA]</scope>
    <source>
        <strain evidence="11">G0081</strain>
    </source>
</reference>
<evidence type="ECO:0000256" key="1">
    <source>
        <dbReference type="ARBA" id="ARBA00004429"/>
    </source>
</evidence>
<dbReference type="Proteomes" id="UP000270185">
    <property type="component" value="Chromosome"/>
</dbReference>
<protein>
    <submittedName>
        <fullName evidence="10">Efflux RND transporter permease subunit</fullName>
    </submittedName>
</protein>
<dbReference type="Gene3D" id="1.20.1640.10">
    <property type="entry name" value="Multidrug efflux transporter AcrB transmembrane domain"/>
    <property type="match status" value="2"/>
</dbReference>
<evidence type="ECO:0000256" key="3">
    <source>
        <dbReference type="ARBA" id="ARBA00022448"/>
    </source>
</evidence>
<feature type="transmembrane region" description="Helical" evidence="9">
    <location>
        <begin position="1009"/>
        <end position="1034"/>
    </location>
</feature>
<dbReference type="SUPFAM" id="SSF82866">
    <property type="entry name" value="Multidrug efflux transporter AcrB transmembrane domain"/>
    <property type="match status" value="2"/>
</dbReference>
<dbReference type="Pfam" id="PF00873">
    <property type="entry name" value="ACR_tran"/>
    <property type="match status" value="1"/>
</dbReference>
<dbReference type="AlphaFoldDB" id="A0A3G8XT32"/>
<keyword evidence="11" id="KW-1185">Reference proteome</keyword>
<dbReference type="FunFam" id="1.20.1640.10:FF:000001">
    <property type="entry name" value="Efflux pump membrane transporter"/>
    <property type="match status" value="1"/>
</dbReference>
<dbReference type="SUPFAM" id="SSF82714">
    <property type="entry name" value="Multidrug efflux transporter AcrB TolC docking domain, DN and DC subdomains"/>
    <property type="match status" value="2"/>
</dbReference>
<dbReference type="InterPro" id="IPR001036">
    <property type="entry name" value="Acrflvin-R"/>
</dbReference>
<dbReference type="NCBIfam" id="TIGR00915">
    <property type="entry name" value="2A0602"/>
    <property type="match status" value="1"/>
</dbReference>
<dbReference type="GO" id="GO:0042910">
    <property type="term" value="F:xenobiotic transmembrane transporter activity"/>
    <property type="evidence" value="ECO:0007669"/>
    <property type="project" value="TreeGrafter"/>
</dbReference>
<feature type="transmembrane region" description="Helical" evidence="9">
    <location>
        <begin position="364"/>
        <end position="384"/>
    </location>
</feature>
<dbReference type="KEGG" id="ccas:EIB73_09460"/>
<feature type="transmembrane region" description="Helical" evidence="9">
    <location>
        <begin position="468"/>
        <end position="495"/>
    </location>
</feature>
<feature type="transmembrane region" description="Helical" evidence="9">
    <location>
        <begin position="338"/>
        <end position="357"/>
    </location>
</feature>
<keyword evidence="3" id="KW-0813">Transport</keyword>
<evidence type="ECO:0000313" key="11">
    <source>
        <dbReference type="Proteomes" id="UP000270185"/>
    </source>
</evidence>
<evidence type="ECO:0000256" key="9">
    <source>
        <dbReference type="SAM" id="Phobius"/>
    </source>
</evidence>
<dbReference type="PANTHER" id="PTHR32063:SF9">
    <property type="entry name" value="SIMILAR TO MULTIDRUG RESISTANCE PROTEIN MEXB"/>
    <property type="match status" value="1"/>
</dbReference>
<feature type="transmembrane region" description="Helical" evidence="9">
    <location>
        <begin position="436"/>
        <end position="456"/>
    </location>
</feature>
<dbReference type="InterPro" id="IPR027463">
    <property type="entry name" value="AcrB_DN_DC_subdom"/>
</dbReference>
<dbReference type="GO" id="GO:0009636">
    <property type="term" value="P:response to toxic substance"/>
    <property type="evidence" value="ECO:0007669"/>
    <property type="project" value="UniProtKB-ARBA"/>
</dbReference>
<evidence type="ECO:0000256" key="7">
    <source>
        <dbReference type="ARBA" id="ARBA00022989"/>
    </source>
</evidence>
<organism evidence="10 11">
    <name type="scientific">Kaistella carnis</name>
    <dbReference type="NCBI Taxonomy" id="1241979"/>
    <lineage>
        <taxon>Bacteria</taxon>
        <taxon>Pseudomonadati</taxon>
        <taxon>Bacteroidota</taxon>
        <taxon>Flavobacteriia</taxon>
        <taxon>Flavobacteriales</taxon>
        <taxon>Weeksellaceae</taxon>
        <taxon>Chryseobacterium group</taxon>
        <taxon>Kaistella</taxon>
    </lineage>
</organism>
<dbReference type="PANTHER" id="PTHR32063">
    <property type="match status" value="1"/>
</dbReference>
<dbReference type="Gene3D" id="3.30.70.1320">
    <property type="entry name" value="Multidrug efflux transporter AcrB pore domain like"/>
    <property type="match status" value="1"/>
</dbReference>
<keyword evidence="6 9" id="KW-0812">Transmembrane</keyword>
<feature type="transmembrane region" description="Helical" evidence="9">
    <location>
        <begin position="928"/>
        <end position="953"/>
    </location>
</feature>
<evidence type="ECO:0000256" key="4">
    <source>
        <dbReference type="ARBA" id="ARBA00022475"/>
    </source>
</evidence>
<dbReference type="GO" id="GO:0005886">
    <property type="term" value="C:plasma membrane"/>
    <property type="evidence" value="ECO:0007669"/>
    <property type="project" value="UniProtKB-SubCell"/>
</dbReference>
<evidence type="ECO:0000256" key="8">
    <source>
        <dbReference type="ARBA" id="ARBA00023136"/>
    </source>
</evidence>
<dbReference type="GO" id="GO:0015562">
    <property type="term" value="F:efflux transmembrane transporter activity"/>
    <property type="evidence" value="ECO:0007669"/>
    <property type="project" value="InterPro"/>
</dbReference>